<dbReference type="InterPro" id="IPR050789">
    <property type="entry name" value="Diverse_Enzym_Activities"/>
</dbReference>
<proteinExistence type="predicted"/>
<gene>
    <name evidence="3" type="ORF">B7463_g9547</name>
</gene>
<dbReference type="GO" id="GO:0016787">
    <property type="term" value="F:hydrolase activity"/>
    <property type="evidence" value="ECO:0007669"/>
    <property type="project" value="UniProtKB-KW"/>
</dbReference>
<reference evidence="3 4" key="1">
    <citation type="submission" date="2018-05" db="EMBL/GenBank/DDBJ databases">
        <title>Draft genome sequence of Scytalidium lignicola DSM 105466, a ubiquitous saprotrophic fungus.</title>
        <authorList>
            <person name="Buettner E."/>
            <person name="Gebauer A.M."/>
            <person name="Hofrichter M."/>
            <person name="Liers C."/>
            <person name="Kellner H."/>
        </authorList>
    </citation>
    <scope>NUCLEOTIDE SEQUENCE [LARGE SCALE GENOMIC DNA]</scope>
    <source>
        <strain evidence="3 4">DSM 105466</strain>
    </source>
</reference>
<name>A0A3E2H0L2_SCYLI</name>
<organism evidence="3 4">
    <name type="scientific">Scytalidium lignicola</name>
    <name type="common">Hyphomycete</name>
    <dbReference type="NCBI Taxonomy" id="5539"/>
    <lineage>
        <taxon>Eukaryota</taxon>
        <taxon>Fungi</taxon>
        <taxon>Dikarya</taxon>
        <taxon>Ascomycota</taxon>
        <taxon>Pezizomycotina</taxon>
        <taxon>Leotiomycetes</taxon>
        <taxon>Leotiomycetes incertae sedis</taxon>
        <taxon>Scytalidium</taxon>
    </lineage>
</organism>
<dbReference type="AlphaFoldDB" id="A0A3E2H0L2"/>
<dbReference type="EMBL" id="NCSJ02000242">
    <property type="protein sequence ID" value="RFU26782.1"/>
    <property type="molecule type" value="Genomic_DNA"/>
</dbReference>
<dbReference type="Pfam" id="PF00144">
    <property type="entry name" value="Beta-lactamase"/>
    <property type="match status" value="1"/>
</dbReference>
<sequence>MSGEWNPLLESLVEGALEVQGISKTDLCAYLVSVQGQRLFCTSKLRDNGRAERIANEDDGRIFPAWSLFKVFIAVAVSLMIEKLSLLPPDAWDRTFTEVFNHFSESVIIIRPLDGDPTVKDLVFHFKGPCNINHLFLSPEGSPILSATAFLETIPQFTEDAHQKHDTGQLEYSNGNYILLALFIEFVSKQPLAAFLKKHIFDPLGMDRTYMSTEELNSVPADQRVQPNIVSSNSRGGPIPLPDQMPHLADTVELAVMGAYTCLADLGKFFDKVIQGLHDEPDNTLFDRNFTKSLFQGKTKIDKTKDSGYSRFGIFTPLDEDFAGSHSLNRLLSSDGEFSKYTLGKTVDNKRIFAYYMAGCGTGWLHTVYFIPTKRTFIIVLTNTSGPCDASDIVSRLYLQKIFNLRPARTDNRSIKFQPDTVEERTKHHIKLAHVAYQENFHVYWNLEQKNAIQDTRSSDCTDAIGIFENKRSRQSLEVKDLDGVLGVILRGEGKISKPMRFVRKSKTFRICSYPLGTSFLAIDCFGDWETLEFSFEERNGKIFKFTRDGVNMEDEFIRK</sequence>
<feature type="domain" description="Beta-lactamase-related" evidence="2">
    <location>
        <begin position="152"/>
        <end position="389"/>
    </location>
</feature>
<protein>
    <recommendedName>
        <fullName evidence="2">Beta-lactamase-related domain-containing protein</fullName>
    </recommendedName>
</protein>
<keyword evidence="1" id="KW-0378">Hydrolase</keyword>
<evidence type="ECO:0000313" key="4">
    <source>
        <dbReference type="Proteomes" id="UP000258309"/>
    </source>
</evidence>
<dbReference type="PANTHER" id="PTHR43283">
    <property type="entry name" value="BETA-LACTAMASE-RELATED"/>
    <property type="match status" value="1"/>
</dbReference>
<feature type="non-terminal residue" evidence="3">
    <location>
        <position position="560"/>
    </location>
</feature>
<dbReference type="OrthoDB" id="5946976at2759"/>
<feature type="non-terminal residue" evidence="3">
    <location>
        <position position="1"/>
    </location>
</feature>
<keyword evidence="4" id="KW-1185">Reference proteome</keyword>
<evidence type="ECO:0000256" key="1">
    <source>
        <dbReference type="ARBA" id="ARBA00022801"/>
    </source>
</evidence>
<dbReference type="Proteomes" id="UP000258309">
    <property type="component" value="Unassembled WGS sequence"/>
</dbReference>
<dbReference type="SUPFAM" id="SSF56601">
    <property type="entry name" value="beta-lactamase/transpeptidase-like"/>
    <property type="match status" value="1"/>
</dbReference>
<evidence type="ECO:0000259" key="2">
    <source>
        <dbReference type="Pfam" id="PF00144"/>
    </source>
</evidence>
<dbReference type="InterPro" id="IPR012338">
    <property type="entry name" value="Beta-lactam/transpept-like"/>
</dbReference>
<dbReference type="PANTHER" id="PTHR43283:SF11">
    <property type="entry name" value="BETA-LACTAMASE-RELATED DOMAIN-CONTAINING PROTEIN"/>
    <property type="match status" value="1"/>
</dbReference>
<evidence type="ECO:0000313" key="3">
    <source>
        <dbReference type="EMBL" id="RFU26782.1"/>
    </source>
</evidence>
<accession>A0A3E2H0L2</accession>
<dbReference type="InterPro" id="IPR001466">
    <property type="entry name" value="Beta-lactam-related"/>
</dbReference>
<dbReference type="Gene3D" id="3.40.710.10">
    <property type="entry name" value="DD-peptidase/beta-lactamase superfamily"/>
    <property type="match status" value="1"/>
</dbReference>
<comment type="caution">
    <text evidence="3">The sequence shown here is derived from an EMBL/GenBank/DDBJ whole genome shotgun (WGS) entry which is preliminary data.</text>
</comment>